<dbReference type="PANTHER" id="PTHR45527">
    <property type="entry name" value="NONRIBOSOMAL PEPTIDE SYNTHETASE"/>
    <property type="match status" value="1"/>
</dbReference>
<dbReference type="InterPro" id="IPR025110">
    <property type="entry name" value="AMP-bd_C"/>
</dbReference>
<dbReference type="FunFam" id="2.30.38.10:FF:000001">
    <property type="entry name" value="Non-ribosomal peptide synthetase PvdI"/>
    <property type="match status" value="1"/>
</dbReference>
<dbReference type="FunFam" id="1.10.1200.10:FF:000005">
    <property type="entry name" value="Nonribosomal peptide synthetase 1"/>
    <property type="match status" value="1"/>
</dbReference>
<dbReference type="OrthoDB" id="9778383at2"/>
<evidence type="ECO:0000256" key="5">
    <source>
        <dbReference type="SAM" id="MobiDB-lite"/>
    </source>
</evidence>
<dbReference type="Gene3D" id="3.30.559.10">
    <property type="entry name" value="Chloramphenicol acetyltransferase-like domain"/>
    <property type="match status" value="2"/>
</dbReference>
<dbReference type="EMBL" id="RIAR02000001">
    <property type="protein sequence ID" value="NSL87268.1"/>
    <property type="molecule type" value="Genomic_DNA"/>
</dbReference>
<evidence type="ECO:0000313" key="6">
    <source>
        <dbReference type="EMBL" id="NSL87268.1"/>
    </source>
</evidence>
<accession>A0A433WN60</accession>
<organism evidence="6 7">
    <name type="scientific">Chitinophaga solisilvae</name>
    <dbReference type="NCBI Taxonomy" id="1233460"/>
    <lineage>
        <taxon>Bacteria</taxon>
        <taxon>Pseudomonadati</taxon>
        <taxon>Bacteroidota</taxon>
        <taxon>Chitinophagia</taxon>
        <taxon>Chitinophagales</taxon>
        <taxon>Chitinophagaceae</taxon>
        <taxon>Chitinophaga</taxon>
    </lineage>
</organism>
<dbReference type="Pfam" id="PF00668">
    <property type="entry name" value="Condensation"/>
    <property type="match status" value="3"/>
</dbReference>
<dbReference type="InterPro" id="IPR000873">
    <property type="entry name" value="AMP-dep_synth/lig_dom"/>
</dbReference>
<dbReference type="FunFam" id="3.40.50.12780:FF:000012">
    <property type="entry name" value="Non-ribosomal peptide synthetase"/>
    <property type="match status" value="3"/>
</dbReference>
<dbReference type="SUPFAM" id="SSF52777">
    <property type="entry name" value="CoA-dependent acyltransferases"/>
    <property type="match status" value="5"/>
</dbReference>
<dbReference type="SUPFAM" id="SSF47336">
    <property type="entry name" value="ACP-like"/>
    <property type="match status" value="3"/>
</dbReference>
<dbReference type="Proteomes" id="UP000281028">
    <property type="component" value="Unassembled WGS sequence"/>
</dbReference>
<dbReference type="InterPro" id="IPR045851">
    <property type="entry name" value="AMP-bd_C_sf"/>
</dbReference>
<dbReference type="SUPFAM" id="SSF56801">
    <property type="entry name" value="Acetyl-CoA synthetase-like"/>
    <property type="match status" value="3"/>
</dbReference>
<dbReference type="GO" id="GO:0031177">
    <property type="term" value="F:phosphopantetheine binding"/>
    <property type="evidence" value="ECO:0007669"/>
    <property type="project" value="InterPro"/>
</dbReference>
<dbReference type="Gene3D" id="3.40.50.980">
    <property type="match status" value="6"/>
</dbReference>
<keyword evidence="3" id="KW-0596">Phosphopantetheine</keyword>
<dbReference type="FunFam" id="3.40.50.980:FF:000001">
    <property type="entry name" value="Non-ribosomal peptide synthetase"/>
    <property type="match status" value="3"/>
</dbReference>
<dbReference type="Pfam" id="PF00501">
    <property type="entry name" value="AMP-binding"/>
    <property type="match status" value="3"/>
</dbReference>
<dbReference type="GO" id="GO:0043041">
    <property type="term" value="P:amino acid activation for nonribosomal peptide biosynthetic process"/>
    <property type="evidence" value="ECO:0007669"/>
    <property type="project" value="TreeGrafter"/>
</dbReference>
<dbReference type="GO" id="GO:0005829">
    <property type="term" value="C:cytosol"/>
    <property type="evidence" value="ECO:0007669"/>
    <property type="project" value="TreeGrafter"/>
</dbReference>
<comment type="caution">
    <text evidence="6">The sequence shown here is derived from an EMBL/GenBank/DDBJ whole genome shotgun (WGS) entry which is preliminary data.</text>
</comment>
<dbReference type="InterPro" id="IPR023213">
    <property type="entry name" value="CAT-like_dom_sf"/>
</dbReference>
<proteinExistence type="inferred from homology"/>
<dbReference type="InterPro" id="IPR010071">
    <property type="entry name" value="AA_adenyl_dom"/>
</dbReference>
<comment type="cofactor">
    <cofactor evidence="1">
        <name>pantetheine 4'-phosphate</name>
        <dbReference type="ChEBI" id="CHEBI:47942"/>
    </cofactor>
</comment>
<dbReference type="PROSITE" id="PS50075">
    <property type="entry name" value="CARRIER"/>
    <property type="match status" value="3"/>
</dbReference>
<dbReference type="CDD" id="cd17643">
    <property type="entry name" value="A_NRPS_Cytc1-like"/>
    <property type="match status" value="2"/>
</dbReference>
<evidence type="ECO:0000313" key="7">
    <source>
        <dbReference type="Proteomes" id="UP000281028"/>
    </source>
</evidence>
<dbReference type="PROSITE" id="PS00455">
    <property type="entry name" value="AMP_BINDING"/>
    <property type="match status" value="3"/>
</dbReference>
<keyword evidence="4" id="KW-0597">Phosphoprotein</keyword>
<dbReference type="Gene3D" id="3.30.559.30">
    <property type="entry name" value="Nonribosomal peptide synthetase, condensation domain"/>
    <property type="match status" value="3"/>
</dbReference>
<dbReference type="CDD" id="cd05930">
    <property type="entry name" value="A_NRPS"/>
    <property type="match status" value="1"/>
</dbReference>
<dbReference type="InterPro" id="IPR020845">
    <property type="entry name" value="AMP-binding_CS"/>
</dbReference>
<keyword evidence="7" id="KW-1185">Reference proteome</keyword>
<dbReference type="InterPro" id="IPR006162">
    <property type="entry name" value="Ppantetheine_attach_site"/>
</dbReference>
<dbReference type="CDD" id="cd19531">
    <property type="entry name" value="LCL_NRPS-like"/>
    <property type="match status" value="2"/>
</dbReference>
<dbReference type="Pfam" id="PF13193">
    <property type="entry name" value="AMP-binding_C"/>
    <property type="match status" value="3"/>
</dbReference>
<dbReference type="Gene3D" id="2.30.38.10">
    <property type="entry name" value="Luciferase, Domain 3"/>
    <property type="match status" value="3"/>
</dbReference>
<dbReference type="NCBIfam" id="TIGR01733">
    <property type="entry name" value="AA-adenyl-dom"/>
    <property type="match status" value="3"/>
</dbReference>
<name>A0A433WN60_9BACT</name>
<dbReference type="InterPro" id="IPR020806">
    <property type="entry name" value="PKS_PP-bd"/>
</dbReference>
<evidence type="ECO:0000256" key="1">
    <source>
        <dbReference type="ARBA" id="ARBA00001957"/>
    </source>
</evidence>
<dbReference type="InterPro" id="IPR009081">
    <property type="entry name" value="PP-bd_ACP"/>
</dbReference>
<gene>
    <name evidence="6" type="ORF">ECE50_010535</name>
</gene>
<comment type="similarity">
    <text evidence="2">Belongs to the ATP-dependent AMP-binding enzyme family.</text>
</comment>
<dbReference type="SMART" id="SM00823">
    <property type="entry name" value="PKS_PP"/>
    <property type="match status" value="3"/>
</dbReference>
<protein>
    <submittedName>
        <fullName evidence="6">Amino acid adenylation domain-containing protein</fullName>
    </submittedName>
</protein>
<sequence length="3049" mass="338877">MFPISANQSTIWFERQLFPAPAVNNGIGYTYIKGHIDKQLLRKAFDILTAQQTNPLTLTTAATTTDSQDDYPVQLLLLASRNPSHVCILLEQSATSHYLYTGNTGISVSRLRALYENLLSGASPAEDMYLPAQETYWLEQFPAEAPVLSLPNDFPQPAQPSFQRQTVHLAIPETCRQQLQQHASPDAIMLTALFAALYKYTGQEDIVVGVPAAAGAGATPAAANNTFVNLLPVRAFPSGKTAFSELLANVSYTCGQAFRHKDYPFDQLTDKLRPQHPLFDVMFAVGASLPAAQDYGYCDVLLETDYSSLQLTYNTDLFLPATAGSLLQHYTNILTAALALPEQPLAAIPMLSPAEEQWLLTTCNDTLAAYPEDKCIHHFFDEQANAFPDNTALIWNNEEMTYSVLQAKANQVAASIQAVMPDTRDRIIAVLLERSPDMIAALLGILKAGAAYLPIDPDYPADRIQYMLEDSGAAVLMTRSDIPALPYYNGHTICTDQLKEAMPFRQVAIQPQDLAYIIYTSGSTGKPKGVMIEHRNVVRLLFNEKDLFDFSAADTWTLFHSYCFDFSVWEMYGALLFGGRLVIVSKAVAQHAGDFLQLLQQQRVTVLNQTPGAFYNLAAAALEHHMPLQLRYVIFGGEALKPGKLKAWQQQYPACRLINMYGITETTVHVTYKEITSKEIDSNASNIGKPIPTLSMVILDRDGRLMPCGSAGELCIGGAGLARGYLNRSALTAERFIPHPYIPGEKLYRTGDLAKMLPDADFEYLGRIDHQVKIRGFRIELGEIESKLLAHPAVSDVLVIDREDPAGDKYLCAYVATQENITPTDIRQHLSAFLPDYMVPAFFLLMDSFPLTGNGKIDRKRLPEPHAATIAATGYEAPVTDTELQLAALWMEILHVPQAGRHHHFFELGGHSLKAVKAINAILRTFGVSIPLPLFFRHAVLKEQAALIAQLQQQPAALIPAAPEQDYYPLSSSQQRFYLLHQLEGAALSYNLPKAFRVQGHIDIQRLEAAIQAMIRRHEILRTAFVLHDGLPVQVIQKEVPFAVGYTKIDIADEAQYSAAFIRTFDLASPPLLRAHYYDYGHDNGLFLFDMHHIVSDAVSNELFTTELLQLYQGTPLPPVTLQYKDFAVWQQNRPDTALLQEQENYWLQQFADEVPALSLPADFPRPAQQSFHGKREQLVLPAEVYRQLTQSCEQWGTTLHQLLMAAFSTLLYKYSGNSDIVIGVPAAGRTRAELENVMGAFINTLAIRTFPSGQQTFRELLSAISQTSAAGLRHQDYPFEQLIDKLQLKRDLSRHPLFDIMFSFLQEEKIMLPVETGSAQALQPAYHVSKFDLLLEAMQSDQSLTLSLEYSTGLFLPDTVQTLLQHYLQILTTVLTQPDQPLAAIPMLSPAEEQWLLTECNDTLAAYPEDKCIHHFFDEQANAFPDNTALIWNNEEMTYGALQAKANQVAASIQAVIPDTRDRIIAVLLDRSPDMIAALLGILKAGAAYLPIDPDYPADRIQYMLEDSGAAVLMTRSDIPALPYYNGHTICTDQLPAAAAFRPVAVQPQDLAYIIYTSGSTGKPKGVMIEHRNVVRLLFNEKDLFDFSAADTWTLFHSYCFDFSVWEMYGALLFGGRLVIVSKAVAQHAGDFLQLLQQQRVTVLNQTPGAFYNLAAAALEHHMPLQLRYVIFGGEALKPGKLKAWQQQYPACRLINMYGITETTVHVTYKEITSKEIDSNASNIGKPIPTLSMVILDRDGRLMPRGSAGELCVGGAGLARGYLNRSALTAERFIPHPYIPGEKLYRTGDLAKMLPDADFEYLGRIDHQVKIRGFRIELGEIESKLLAHPAVSDVLVIDREDPAGDKYLCAYVATQESITPTDLRQHLSAFLPDYMVPAFFLLMDSFPLTGNGKIDRKRLPEPHAAAIATAGYEAPVTDTELQLAALWSKVLHVPNVSLHHHFFELGGHSLKAAQLSALIHKQFHVEVPLREIFAAPAFRDMAARIAKGVRSAHHHIVPATPQAWYPASSAEKRLYIINQIDGAGISYNIPVVYALTGQPDLKRLTDALHLLVSRHEILRTAFDIRDNEVIQVVQEDVLTDIPLHECPPDKLPDFINAFIQPFPLTAAPLLRAAIVKTDSDRYYLLLDLHHIIADGVAVSNLLQELSAAYNGDTLPVLAVQTKDYAVWQQQWLQSAEARSARAFWKAQFEEETTLLNMPVDYVRPPVKSYDGAWYTFSIPATLSAAIKEISRANGATGFMLMLAAYNILLSRYSGQEDIITGTPVAGRSHADVQELLGMFVNTLPMRTAPAAEKRFPDFLREIKELSLRAFEHQDYPFEALLDDLDITRDMSRNPLFDYMFTYRADQGQFLQLADVEVSPVPVPRTISKMDLTLEIHETENGELSGGIEYATRIFAPDTIARFAAHYLEVLAQIAANPEIQLQHISIISAAEKEQILQFSHATGNAYTPFPEGEKDIYTLFEKRAAQYPDHIAVDTEKGTVTYRELEARVSRVAAVLQAAGAGPDKIIALCTERSVDMITGMLAILKAGAAYLPVDPDYPEERVRYMLDNSGALLVLTQQQLSDNLSYAANKIFIDALPAAVTAMPPVKRSPESLAYVIYTSGSTGKPKGVLIEHHSFYNSVLSNAGNYRNGFSAADVCLSLSNISFDASVLEIFIPLVHGARLVLVNREHVYDVKSLAAVITAKGVTFCYIPPSLLQPLYKTLRGNTPASVNKLFVGVEPIKDTTLQQYISLNEKMEIVNAYGPTEAAVSCSWYRYQPGQPRGVYIPIGKPLRNARLYIVNEHMQLQPAGVPGELCIAGEGLARGYLHNPALTAEKFVDNPFEPGRKLYRTGDLAKWLPDGNIFFSGRKDHQVKIRGFRIEPGEIENKLMEHPEIKQALVIDKTDNGGNKYLCAYVISARQLDPALLRAHLGASLPAYMIPSFFIVMEKFPLTSNEKIDRKALPEPEINAGNSAGLTLPEDATESKLLHIWQTILESDQISTTDNFFTIGGNSLKIINMLSLLQQSFGDALKVSDLFDKPTIREQAAVVNRSMHKNSRQPSKAKRVEF</sequence>
<dbReference type="FunFam" id="3.40.50.980:FF:000002">
    <property type="entry name" value="Enterobactin synthetase component F"/>
    <property type="match status" value="2"/>
</dbReference>
<feature type="region of interest" description="Disordered" evidence="5">
    <location>
        <begin position="3030"/>
        <end position="3049"/>
    </location>
</feature>
<dbReference type="InterPro" id="IPR001242">
    <property type="entry name" value="Condensation_dom"/>
</dbReference>
<evidence type="ECO:0000256" key="2">
    <source>
        <dbReference type="ARBA" id="ARBA00006432"/>
    </source>
</evidence>
<dbReference type="Pfam" id="PF00550">
    <property type="entry name" value="PP-binding"/>
    <property type="match status" value="3"/>
</dbReference>
<dbReference type="NCBIfam" id="NF003417">
    <property type="entry name" value="PRK04813.1"/>
    <property type="match status" value="3"/>
</dbReference>
<dbReference type="PANTHER" id="PTHR45527:SF14">
    <property type="entry name" value="PLIPASTATIN SYNTHASE SUBUNIT B"/>
    <property type="match status" value="1"/>
</dbReference>
<dbReference type="InterPro" id="IPR036736">
    <property type="entry name" value="ACP-like_sf"/>
</dbReference>
<dbReference type="GO" id="GO:0003824">
    <property type="term" value="F:catalytic activity"/>
    <property type="evidence" value="ECO:0007669"/>
    <property type="project" value="InterPro"/>
</dbReference>
<evidence type="ECO:0000256" key="3">
    <source>
        <dbReference type="ARBA" id="ARBA00022450"/>
    </source>
</evidence>
<evidence type="ECO:0000256" key="4">
    <source>
        <dbReference type="ARBA" id="ARBA00022553"/>
    </source>
</evidence>
<dbReference type="GO" id="GO:0044550">
    <property type="term" value="P:secondary metabolite biosynthetic process"/>
    <property type="evidence" value="ECO:0007669"/>
    <property type="project" value="UniProtKB-ARBA"/>
</dbReference>
<dbReference type="PROSITE" id="PS00012">
    <property type="entry name" value="PHOSPHOPANTETHEINE"/>
    <property type="match status" value="3"/>
</dbReference>
<feature type="compositionally biased region" description="Basic residues" evidence="5">
    <location>
        <begin position="3033"/>
        <end position="3049"/>
    </location>
</feature>
<dbReference type="Gene3D" id="1.10.1200.10">
    <property type="entry name" value="ACP-like"/>
    <property type="match status" value="3"/>
</dbReference>
<reference evidence="6" key="1">
    <citation type="submission" date="2020-05" db="EMBL/GenBank/DDBJ databases">
        <title>Chitinophaga laudate sp. nov., isolated from a tropical peat swamp.</title>
        <authorList>
            <person name="Goh C.B.S."/>
            <person name="Lee M.S."/>
            <person name="Parimannan S."/>
            <person name="Pasbakhsh P."/>
            <person name="Yule C.M."/>
            <person name="Rajandas H."/>
            <person name="Loke S."/>
            <person name="Croft L."/>
            <person name="Tan J.B.L."/>
        </authorList>
    </citation>
    <scope>NUCLEOTIDE SEQUENCE</scope>
    <source>
        <strain evidence="6">Mgbs1</strain>
    </source>
</reference>
<dbReference type="FunFam" id="3.30.300.30:FF:000010">
    <property type="entry name" value="Enterobactin synthetase component F"/>
    <property type="match status" value="3"/>
</dbReference>
<dbReference type="Gene3D" id="3.30.300.30">
    <property type="match status" value="3"/>
</dbReference>